<dbReference type="RefSeq" id="WP_012836361.1">
    <property type="nucleotide sequence ID" value="NC_013441.1"/>
</dbReference>
<organism evidence="1 2">
    <name type="scientific">Gordonia bronchialis (strain ATCC 25592 / DSM 43247 / BCRC 13721 / JCM 3198 / KCTC 3076 / NBRC 16047 / NCTC 10667)</name>
    <name type="common">Rhodococcus bronchialis</name>
    <dbReference type="NCBI Taxonomy" id="526226"/>
    <lineage>
        <taxon>Bacteria</taxon>
        <taxon>Bacillati</taxon>
        <taxon>Actinomycetota</taxon>
        <taxon>Actinomycetes</taxon>
        <taxon>Mycobacteriales</taxon>
        <taxon>Gordoniaceae</taxon>
        <taxon>Gordonia</taxon>
    </lineage>
</organism>
<accession>D0L8E2</accession>
<evidence type="ECO:0008006" key="3">
    <source>
        <dbReference type="Google" id="ProtNLM"/>
    </source>
</evidence>
<dbReference type="AlphaFoldDB" id="D0L8E2"/>
<dbReference type="KEGG" id="gbr:Gbro_4772"/>
<dbReference type="eggNOG" id="COG3832">
    <property type="taxonomic scope" value="Bacteria"/>
</dbReference>
<dbReference type="STRING" id="526226.Gbro_4772"/>
<name>D0L8E2_GORB4</name>
<dbReference type="HOGENOM" id="CLU_099837_0_0_11"/>
<dbReference type="EMBL" id="CP001802">
    <property type="protein sequence ID" value="ACY23890.1"/>
    <property type="molecule type" value="Genomic_DNA"/>
</dbReference>
<reference evidence="1 2" key="2">
    <citation type="journal article" date="2010" name="Stand. Genomic Sci.">
        <title>Complete genome sequence of Gordonia bronchialis type strain (3410).</title>
        <authorList>
            <person name="Ivanova N."/>
            <person name="Sikorski J."/>
            <person name="Jando M."/>
            <person name="Lapidus A."/>
            <person name="Nolan M."/>
            <person name="Lucas S."/>
            <person name="Del Rio T.G."/>
            <person name="Tice H."/>
            <person name="Copeland A."/>
            <person name="Cheng J.F."/>
            <person name="Chen F."/>
            <person name="Bruce D."/>
            <person name="Goodwin L."/>
            <person name="Pitluck S."/>
            <person name="Mavromatis K."/>
            <person name="Ovchinnikova G."/>
            <person name="Pati A."/>
            <person name="Chen A."/>
            <person name="Palaniappan K."/>
            <person name="Land M."/>
            <person name="Hauser L."/>
            <person name="Chang Y.J."/>
            <person name="Jeffries C.D."/>
            <person name="Chain P."/>
            <person name="Saunders E."/>
            <person name="Han C."/>
            <person name="Detter J.C."/>
            <person name="Brettin T."/>
            <person name="Rohde M."/>
            <person name="Goker M."/>
            <person name="Bristow J."/>
            <person name="Eisen J.A."/>
            <person name="Markowitz V."/>
            <person name="Hugenholtz P."/>
            <person name="Klenk H.P."/>
            <person name="Kyrpides N.C."/>
        </authorList>
    </citation>
    <scope>NUCLEOTIDE SEQUENCE [LARGE SCALE GENOMIC DNA]</scope>
    <source>
        <strain evidence="2">ATCC 25592 / DSM 43247 / BCRC 13721 / JCM 3198 / KCTC 3076 / NBRC 16047 / NCTC 10667</strain>
    </source>
</reference>
<dbReference type="InterPro" id="IPR023393">
    <property type="entry name" value="START-like_dom_sf"/>
</dbReference>
<evidence type="ECO:0000313" key="1">
    <source>
        <dbReference type="EMBL" id="ACY23890.1"/>
    </source>
</evidence>
<keyword evidence="2" id="KW-1185">Reference proteome</keyword>
<evidence type="ECO:0000313" key="2">
    <source>
        <dbReference type="Proteomes" id="UP000001219"/>
    </source>
</evidence>
<dbReference type="SUPFAM" id="SSF55961">
    <property type="entry name" value="Bet v1-like"/>
    <property type="match status" value="1"/>
</dbReference>
<gene>
    <name evidence="1" type="ordered locus">Gbro_4772</name>
</gene>
<proteinExistence type="predicted"/>
<sequence length="205" mass="22250">MRALGATVAVMGGSALAVSAYLHVLRPWILHRGATPAEVAATLPGDELLDDADGVATRAITIHAGPEHVYPWLAQMGPAPRGGAYTYDWIDNLLGLDMHSADHVLPQFQQTQVGEEIALGPNVMRVEIADPGHDFVTRSADGSWVWAFHLEPVAGSTRLISRNRFRVDSLPARLGMLPLEPASLVMEQKMLRGIRDRAQHLARSA</sequence>
<reference evidence="2" key="1">
    <citation type="submission" date="2009-10" db="EMBL/GenBank/DDBJ databases">
        <title>The complete chromosome of Gordonia bronchialis DSM 43247.</title>
        <authorList>
            <consortium name="US DOE Joint Genome Institute (JGI-PGF)"/>
            <person name="Lucas S."/>
            <person name="Copeland A."/>
            <person name="Lapidus A."/>
            <person name="Glavina del Rio T."/>
            <person name="Dalin E."/>
            <person name="Tice H."/>
            <person name="Bruce D."/>
            <person name="Goodwin L."/>
            <person name="Pitluck S."/>
            <person name="Kyrpides N."/>
            <person name="Mavromatis K."/>
            <person name="Ivanova N."/>
            <person name="Ovchinnikova G."/>
            <person name="Saunders E."/>
            <person name="Brettin T."/>
            <person name="Detter J.C."/>
            <person name="Han C."/>
            <person name="Larimer F."/>
            <person name="Land M."/>
            <person name="Hauser L."/>
            <person name="Markowitz V."/>
            <person name="Cheng J.-F."/>
            <person name="Hugenholtz P."/>
            <person name="Woyke T."/>
            <person name="Wu D."/>
            <person name="Jando M."/>
            <person name="Schneider S."/>
            <person name="Goeker M."/>
            <person name="Klenk H.-P."/>
            <person name="Eisen J.A."/>
        </authorList>
    </citation>
    <scope>NUCLEOTIDE SEQUENCE [LARGE SCALE GENOMIC DNA]</scope>
    <source>
        <strain evidence="2">ATCC 25592 / DSM 43247 / BCRC 13721 / JCM 3198 / KCTC 3076 / NBRC 16047 / NCTC 10667</strain>
    </source>
</reference>
<dbReference type="Gene3D" id="3.30.530.20">
    <property type="match status" value="1"/>
</dbReference>
<protein>
    <recommendedName>
        <fullName evidence="3">Polyketide cyclase/dehydrase</fullName>
    </recommendedName>
</protein>
<dbReference type="Proteomes" id="UP000001219">
    <property type="component" value="Chromosome"/>
</dbReference>